<dbReference type="KEGG" id="rsa:RSal33209_0197"/>
<evidence type="ECO:0000313" key="2">
    <source>
        <dbReference type="EMBL" id="ABY21953.1"/>
    </source>
</evidence>
<gene>
    <name evidence="2" type="ordered locus">RSal33209_0197</name>
</gene>
<feature type="domain" description="HTH marR-type" evidence="1">
    <location>
        <begin position="8"/>
        <end position="140"/>
    </location>
</feature>
<evidence type="ECO:0000313" key="3">
    <source>
        <dbReference type="Proteomes" id="UP000002007"/>
    </source>
</evidence>
<sequence length="163" mass="17361">MSVGPDVAQLLVSRITDFQRSTKCLVSAKSSSLDPGVALLGVLRIIDGFGEARASDVAAHLGVGPSALSRHIADLHEIGFIQRRADPLDGRAQLVALSEKGRKELDAAHHRQAEIVAKALAGWDEQRASEAIELLADLSSTFIEASRAKATGKIHTEPHRGTN</sequence>
<evidence type="ECO:0000259" key="1">
    <source>
        <dbReference type="PROSITE" id="PS50995"/>
    </source>
</evidence>
<dbReference type="PANTHER" id="PTHR39515">
    <property type="entry name" value="CONSERVED PROTEIN"/>
    <property type="match status" value="1"/>
</dbReference>
<dbReference type="InterPro" id="IPR000835">
    <property type="entry name" value="HTH_MarR-typ"/>
</dbReference>
<dbReference type="InterPro" id="IPR052526">
    <property type="entry name" value="HTH-type_Bedaq_tolerance"/>
</dbReference>
<dbReference type="AlphaFoldDB" id="A9WLJ3"/>
<dbReference type="InterPro" id="IPR036390">
    <property type="entry name" value="WH_DNA-bd_sf"/>
</dbReference>
<dbReference type="HOGENOM" id="CLU_083287_15_0_11"/>
<dbReference type="InterPro" id="IPR036388">
    <property type="entry name" value="WH-like_DNA-bd_sf"/>
</dbReference>
<dbReference type="SMART" id="SM00347">
    <property type="entry name" value="HTH_MARR"/>
    <property type="match status" value="1"/>
</dbReference>
<dbReference type="Proteomes" id="UP000002007">
    <property type="component" value="Chromosome"/>
</dbReference>
<protein>
    <submittedName>
        <fullName evidence="2">Transcriptional regulator, MarR family</fullName>
    </submittedName>
</protein>
<dbReference type="EMBL" id="CP000910">
    <property type="protein sequence ID" value="ABY21953.1"/>
    <property type="molecule type" value="Genomic_DNA"/>
</dbReference>
<dbReference type="RefSeq" id="WP_012243661.1">
    <property type="nucleotide sequence ID" value="NC_010168.1"/>
</dbReference>
<dbReference type="PROSITE" id="PS50995">
    <property type="entry name" value="HTH_MARR_2"/>
    <property type="match status" value="1"/>
</dbReference>
<accession>A9WLJ3</accession>
<name>A9WLJ3_RENSM</name>
<dbReference type="PANTHER" id="PTHR39515:SF2">
    <property type="entry name" value="HTH-TYPE TRANSCRIPTIONAL REGULATOR RV0880"/>
    <property type="match status" value="1"/>
</dbReference>
<dbReference type="STRING" id="288705.RSal33209_0197"/>
<dbReference type="Gene3D" id="1.10.10.10">
    <property type="entry name" value="Winged helix-like DNA-binding domain superfamily/Winged helix DNA-binding domain"/>
    <property type="match status" value="1"/>
</dbReference>
<dbReference type="GO" id="GO:0003700">
    <property type="term" value="F:DNA-binding transcription factor activity"/>
    <property type="evidence" value="ECO:0007669"/>
    <property type="project" value="InterPro"/>
</dbReference>
<dbReference type="SUPFAM" id="SSF46785">
    <property type="entry name" value="Winged helix' DNA-binding domain"/>
    <property type="match status" value="1"/>
</dbReference>
<dbReference type="eggNOG" id="COG1846">
    <property type="taxonomic scope" value="Bacteria"/>
</dbReference>
<organism evidence="2 3">
    <name type="scientific">Renibacterium salmoninarum (strain ATCC 33209 / DSM 20767 / JCM 11484 / NBRC 15589 / NCIMB 2235)</name>
    <dbReference type="NCBI Taxonomy" id="288705"/>
    <lineage>
        <taxon>Bacteria</taxon>
        <taxon>Bacillati</taxon>
        <taxon>Actinomycetota</taxon>
        <taxon>Actinomycetes</taxon>
        <taxon>Micrococcales</taxon>
        <taxon>Micrococcaceae</taxon>
        <taxon>Renibacterium</taxon>
    </lineage>
</organism>
<dbReference type="Pfam" id="PF12802">
    <property type="entry name" value="MarR_2"/>
    <property type="match status" value="1"/>
</dbReference>
<keyword evidence="3" id="KW-1185">Reference proteome</keyword>
<reference evidence="3" key="1">
    <citation type="journal article" date="2008" name="J. Bacteriol.">
        <title>Genome sequence of the fish pathogen Renibacterium salmoninarum suggests reductive evolution away from an environmental Arthrobacter ancestor.</title>
        <authorList>
            <person name="Wiens G.D."/>
            <person name="Rockey D.D."/>
            <person name="Wu Z."/>
            <person name="Chang J."/>
            <person name="Levy R."/>
            <person name="Crane S."/>
            <person name="Chen D.S."/>
            <person name="Capri G.R."/>
            <person name="Burnett J.R."/>
            <person name="Sudheesh P.S."/>
            <person name="Schipma M.J."/>
            <person name="Burd H."/>
            <person name="Bhattacharyya A."/>
            <person name="Rhodes L.D."/>
            <person name="Kaul R."/>
            <person name="Strom M.S."/>
        </authorList>
    </citation>
    <scope>NUCLEOTIDE SEQUENCE [LARGE SCALE GENOMIC DNA]</scope>
    <source>
        <strain evidence="3">ATCC 33209 / DSM 20767 / JCM 11484 / NBRC 15589 / NCIMB 2235</strain>
    </source>
</reference>
<proteinExistence type="predicted"/>